<feature type="region of interest" description="Disordered" evidence="2">
    <location>
        <begin position="330"/>
        <end position="558"/>
    </location>
</feature>
<feature type="compositionally biased region" description="Low complexity" evidence="2">
    <location>
        <begin position="197"/>
        <end position="208"/>
    </location>
</feature>
<evidence type="ECO:0000256" key="2">
    <source>
        <dbReference type="SAM" id="MobiDB-lite"/>
    </source>
</evidence>
<keyword evidence="3" id="KW-0472">Membrane</keyword>
<evidence type="ECO:0000256" key="1">
    <source>
        <dbReference type="SAM" id="Coils"/>
    </source>
</evidence>
<dbReference type="Proteomes" id="UP000008744">
    <property type="component" value="Unassembled WGS sequence"/>
</dbReference>
<feature type="compositionally biased region" description="Basic and acidic residues" evidence="2">
    <location>
        <begin position="535"/>
        <end position="546"/>
    </location>
</feature>
<dbReference type="OrthoDB" id="10636399at2759"/>
<feature type="compositionally biased region" description="Basic and acidic residues" evidence="2">
    <location>
        <begin position="349"/>
        <end position="359"/>
    </location>
</feature>
<protein>
    <submittedName>
        <fullName evidence="4">GL25971</fullName>
    </submittedName>
</protein>
<feature type="compositionally biased region" description="Basic and acidic residues" evidence="2">
    <location>
        <begin position="444"/>
        <end position="454"/>
    </location>
</feature>
<feature type="region of interest" description="Disordered" evidence="2">
    <location>
        <begin position="152"/>
        <end position="208"/>
    </location>
</feature>
<keyword evidence="1" id="KW-0175">Coiled coil</keyword>
<feature type="compositionally biased region" description="Polar residues" evidence="2">
    <location>
        <begin position="475"/>
        <end position="491"/>
    </location>
</feature>
<sequence length="1034" mass="114434">MGIISSKLRATPPAEQANEEVDANTMNAVISKPNAASVRKASRIPVPKASYSYSYVKPRKYKRTLLKKEVSAGDASKDSIGLSPGPLADDSGIGLDKSADDMNATSSVEVKEEVAAKALGAVKDAGKGTSSSIRKSTRIPVPKASYSFSYSKPRQYKKPSLNKEAPAGNCSKESIAPSPGPPTDDSGIGMDNSMEDSVPSLVGSSSGLAGIGQAEQESLRALQNAVAEMEADLNIFDSDGDSTINTSDNAASSFTELEKEVGTAVIEKVHQLLPESLTPLKELLVAPVGQMVQENLKELQEEPQNSHNQQVAAMKVKVYGQLQELAIGSSEEQKPKKLQADTNPVSETENQRYVRENFEKISSILIPTSPKKTMEEQTTKQESHQNEDIEELQEPESTENSVAELQEKIAVDVHPSISVAVEETSEKQEPKELKTETSPVSETEEQRYVRENIEKIASVLRPPTSPKKTMEEQTTKQQSSQNEDGLQTTSKPLEGNIEELQEPQELESTEGPAEELEEKIAVDVHPAISVPVEETSEKQEPKELKTETSPVSETDDERFLRENFERIERILRSTPLTLTMKVQTMEQQSHQNADGLQTTSKPLEDIEDKVLPSMSVPLKEKLQEPQELESTEEPIEDINTKELPEEIVVDVLEEPHGQALAVSVQSVEQKQHEEVLQYLPTYNTVENIIEAPQKEQDKSVEDTMPQELPEDIPVEVVPSISGTIEEIQEEPQEEQDLTVTLQVAAEAEELALASETAEAKQEPLAEEGQSAVIPTNVLSTAEEEMHEAPLEDSQATLVEGTKELEQNQHHDQLQFNANAVEGSPRAELQEKKIDEILPSTSTSRTGLLEEFMQTLDDEKNGEQIKKLVEEIIKLQNEQPDETLPNTIHQEKEIPDIQEEQQDKDEDLLSTTFHEMETGSRSHSPLLGMAGLRALEGYMAHGILRHLMPSDVNPDEVVPVEQEDNTHRSALEIEEAPAEQVENVGDEETNQLFSKTLNRFRQLLNQLRAYTIPMDCIPLALVGTAFLLMIYFRKF</sequence>
<evidence type="ECO:0000256" key="3">
    <source>
        <dbReference type="SAM" id="Phobius"/>
    </source>
</evidence>
<feature type="region of interest" description="Disordered" evidence="2">
    <location>
        <begin position="70"/>
        <end position="100"/>
    </location>
</feature>
<organism evidence="5">
    <name type="scientific">Drosophila persimilis</name>
    <name type="common">Fruit fly</name>
    <dbReference type="NCBI Taxonomy" id="7234"/>
    <lineage>
        <taxon>Eukaryota</taxon>
        <taxon>Metazoa</taxon>
        <taxon>Ecdysozoa</taxon>
        <taxon>Arthropoda</taxon>
        <taxon>Hexapoda</taxon>
        <taxon>Insecta</taxon>
        <taxon>Pterygota</taxon>
        <taxon>Neoptera</taxon>
        <taxon>Endopterygota</taxon>
        <taxon>Diptera</taxon>
        <taxon>Brachycera</taxon>
        <taxon>Muscomorpha</taxon>
        <taxon>Ephydroidea</taxon>
        <taxon>Drosophilidae</taxon>
        <taxon>Drosophila</taxon>
        <taxon>Sophophora</taxon>
    </lineage>
</organism>
<dbReference type="EMBL" id="CH479184">
    <property type="protein sequence ID" value="EDW36950.1"/>
    <property type="molecule type" value="Genomic_DNA"/>
</dbReference>
<keyword evidence="3" id="KW-1133">Transmembrane helix</keyword>
<evidence type="ECO:0000313" key="5">
    <source>
        <dbReference type="Proteomes" id="UP000008744"/>
    </source>
</evidence>
<keyword evidence="5" id="KW-1185">Reference proteome</keyword>
<feature type="transmembrane region" description="Helical" evidence="3">
    <location>
        <begin position="1009"/>
        <end position="1031"/>
    </location>
</feature>
<feature type="coiled-coil region" evidence="1">
    <location>
        <begin position="212"/>
        <end position="239"/>
    </location>
</feature>
<feature type="compositionally biased region" description="Acidic residues" evidence="2">
    <location>
        <begin position="496"/>
        <end position="517"/>
    </location>
</feature>
<accession>B4GJY4</accession>
<feature type="compositionally biased region" description="Basic and acidic residues" evidence="2">
    <location>
        <begin position="372"/>
        <end position="387"/>
    </location>
</feature>
<feature type="region of interest" description="Disordered" evidence="2">
    <location>
        <begin position="879"/>
        <end position="902"/>
    </location>
</feature>
<keyword evidence="3" id="KW-0812">Transmembrane</keyword>
<dbReference type="AlphaFoldDB" id="B4GJY4"/>
<feature type="region of interest" description="Disordered" evidence="2">
    <location>
        <begin position="1"/>
        <end position="25"/>
    </location>
</feature>
<name>B4GJY4_DROPE</name>
<evidence type="ECO:0000313" key="4">
    <source>
        <dbReference type="EMBL" id="EDW36950.1"/>
    </source>
</evidence>
<proteinExistence type="predicted"/>
<reference evidence="4 5" key="1">
    <citation type="journal article" date="2007" name="Nature">
        <title>Evolution of genes and genomes on the Drosophila phylogeny.</title>
        <authorList>
            <consortium name="Drosophila 12 Genomes Consortium"/>
            <person name="Clark A.G."/>
            <person name="Eisen M.B."/>
            <person name="Smith D.R."/>
            <person name="Bergman C.M."/>
            <person name="Oliver B."/>
            <person name="Markow T.A."/>
            <person name="Kaufman T.C."/>
            <person name="Kellis M."/>
            <person name="Gelbart W."/>
            <person name="Iyer V.N."/>
            <person name="Pollard D.A."/>
            <person name="Sackton T.B."/>
            <person name="Larracuente A.M."/>
            <person name="Singh N.D."/>
            <person name="Abad J.P."/>
            <person name="Abt D.N."/>
            <person name="Adryan B."/>
            <person name="Aguade M."/>
            <person name="Akashi H."/>
            <person name="Anderson W.W."/>
            <person name="Aquadro C.F."/>
            <person name="Ardell D.H."/>
            <person name="Arguello R."/>
            <person name="Artieri C.G."/>
            <person name="Barbash D.A."/>
            <person name="Barker D."/>
            <person name="Barsanti P."/>
            <person name="Batterham P."/>
            <person name="Batzoglou S."/>
            <person name="Begun D."/>
            <person name="Bhutkar A."/>
            <person name="Blanco E."/>
            <person name="Bosak S.A."/>
            <person name="Bradley R.K."/>
            <person name="Brand A.D."/>
            <person name="Brent M.R."/>
            <person name="Brooks A.N."/>
            <person name="Brown R.H."/>
            <person name="Butlin R.K."/>
            <person name="Caggese C."/>
            <person name="Calvi B.R."/>
            <person name="Bernardo de Carvalho A."/>
            <person name="Caspi A."/>
            <person name="Castrezana S."/>
            <person name="Celniker S.E."/>
            <person name="Chang J.L."/>
            <person name="Chapple C."/>
            <person name="Chatterji S."/>
            <person name="Chinwalla A."/>
            <person name="Civetta A."/>
            <person name="Clifton S.W."/>
            <person name="Comeron J.M."/>
            <person name="Costello J.C."/>
            <person name="Coyne J.A."/>
            <person name="Daub J."/>
            <person name="David R.G."/>
            <person name="Delcher A.L."/>
            <person name="Delehaunty K."/>
            <person name="Do C.B."/>
            <person name="Ebling H."/>
            <person name="Edwards K."/>
            <person name="Eickbush T."/>
            <person name="Evans J.D."/>
            <person name="Filipski A."/>
            <person name="Findeiss S."/>
            <person name="Freyhult E."/>
            <person name="Fulton L."/>
            <person name="Fulton R."/>
            <person name="Garcia A.C."/>
            <person name="Gardiner A."/>
            <person name="Garfield D.A."/>
            <person name="Garvin B.E."/>
            <person name="Gibson G."/>
            <person name="Gilbert D."/>
            <person name="Gnerre S."/>
            <person name="Godfrey J."/>
            <person name="Good R."/>
            <person name="Gotea V."/>
            <person name="Gravely B."/>
            <person name="Greenberg A.J."/>
            <person name="Griffiths-Jones S."/>
            <person name="Gross S."/>
            <person name="Guigo R."/>
            <person name="Gustafson E.A."/>
            <person name="Haerty W."/>
            <person name="Hahn M.W."/>
            <person name="Halligan D.L."/>
            <person name="Halpern A.L."/>
            <person name="Halter G.M."/>
            <person name="Han M.V."/>
            <person name="Heger A."/>
            <person name="Hillier L."/>
            <person name="Hinrichs A.S."/>
            <person name="Holmes I."/>
            <person name="Hoskins R.A."/>
            <person name="Hubisz M.J."/>
            <person name="Hultmark D."/>
            <person name="Huntley M.A."/>
            <person name="Jaffe D.B."/>
            <person name="Jagadeeshan S."/>
            <person name="Jeck W.R."/>
            <person name="Johnson J."/>
            <person name="Jones C.D."/>
            <person name="Jordan W.C."/>
            <person name="Karpen G.H."/>
            <person name="Kataoka E."/>
            <person name="Keightley P.D."/>
            <person name="Kheradpour P."/>
            <person name="Kirkness E.F."/>
            <person name="Koerich L.B."/>
            <person name="Kristiansen K."/>
            <person name="Kudrna D."/>
            <person name="Kulathinal R.J."/>
            <person name="Kumar S."/>
            <person name="Kwok R."/>
            <person name="Lander E."/>
            <person name="Langley C.H."/>
            <person name="Lapoint R."/>
            <person name="Lazzaro B.P."/>
            <person name="Lee S.J."/>
            <person name="Levesque L."/>
            <person name="Li R."/>
            <person name="Lin C.F."/>
            <person name="Lin M.F."/>
            <person name="Lindblad-Toh K."/>
            <person name="Llopart A."/>
            <person name="Long M."/>
            <person name="Low L."/>
            <person name="Lozovsky E."/>
            <person name="Lu J."/>
            <person name="Luo M."/>
            <person name="Machado C.A."/>
            <person name="Makalowski W."/>
            <person name="Marzo M."/>
            <person name="Matsuda M."/>
            <person name="Matzkin L."/>
            <person name="McAllister B."/>
            <person name="McBride C.S."/>
            <person name="McKernan B."/>
            <person name="McKernan K."/>
            <person name="Mendez-Lago M."/>
            <person name="Minx P."/>
            <person name="Mollenhauer M.U."/>
            <person name="Montooth K."/>
            <person name="Mount S.M."/>
            <person name="Mu X."/>
            <person name="Myers E."/>
            <person name="Negre B."/>
            <person name="Newfeld S."/>
            <person name="Nielsen R."/>
            <person name="Noor M.A."/>
            <person name="O'Grady P."/>
            <person name="Pachter L."/>
            <person name="Papaceit M."/>
            <person name="Parisi M.J."/>
            <person name="Parisi M."/>
            <person name="Parts L."/>
            <person name="Pedersen J.S."/>
            <person name="Pesole G."/>
            <person name="Phillippy A.M."/>
            <person name="Ponting C.P."/>
            <person name="Pop M."/>
            <person name="Porcelli D."/>
            <person name="Powell J.R."/>
            <person name="Prohaska S."/>
            <person name="Pruitt K."/>
            <person name="Puig M."/>
            <person name="Quesneville H."/>
            <person name="Ram K.R."/>
            <person name="Rand D."/>
            <person name="Rasmussen M.D."/>
            <person name="Reed L.K."/>
            <person name="Reenan R."/>
            <person name="Reily A."/>
            <person name="Remington K.A."/>
            <person name="Rieger T.T."/>
            <person name="Ritchie M.G."/>
            <person name="Robin C."/>
            <person name="Rogers Y.H."/>
            <person name="Rohde C."/>
            <person name="Rozas J."/>
            <person name="Rubenfield M.J."/>
            <person name="Ruiz A."/>
            <person name="Russo S."/>
            <person name="Salzberg S.L."/>
            <person name="Sanchez-Gracia A."/>
            <person name="Saranga D.J."/>
            <person name="Sato H."/>
            <person name="Schaeffer S.W."/>
            <person name="Schatz M.C."/>
            <person name="Schlenke T."/>
            <person name="Schwartz R."/>
            <person name="Segarra C."/>
            <person name="Singh R.S."/>
            <person name="Sirot L."/>
            <person name="Sirota M."/>
            <person name="Sisneros N.B."/>
            <person name="Smith C.D."/>
            <person name="Smith T.F."/>
            <person name="Spieth J."/>
            <person name="Stage D.E."/>
            <person name="Stark A."/>
            <person name="Stephan W."/>
            <person name="Strausberg R.L."/>
            <person name="Strempel S."/>
            <person name="Sturgill D."/>
            <person name="Sutton G."/>
            <person name="Sutton G.G."/>
            <person name="Tao W."/>
            <person name="Teichmann S."/>
            <person name="Tobari Y.N."/>
            <person name="Tomimura Y."/>
            <person name="Tsolas J.M."/>
            <person name="Valente V.L."/>
            <person name="Venter E."/>
            <person name="Venter J.C."/>
            <person name="Vicario S."/>
            <person name="Vieira F.G."/>
            <person name="Vilella A.J."/>
            <person name="Villasante A."/>
            <person name="Walenz B."/>
            <person name="Wang J."/>
            <person name="Wasserman M."/>
            <person name="Watts T."/>
            <person name="Wilson D."/>
            <person name="Wilson R.K."/>
            <person name="Wing R.A."/>
            <person name="Wolfner M.F."/>
            <person name="Wong A."/>
            <person name="Wong G.K."/>
            <person name="Wu C.I."/>
            <person name="Wu G."/>
            <person name="Yamamoto D."/>
            <person name="Yang H.P."/>
            <person name="Yang S.P."/>
            <person name="Yorke J.A."/>
            <person name="Yoshida K."/>
            <person name="Zdobnov E."/>
            <person name="Zhang P."/>
            <person name="Zhang Y."/>
            <person name="Zimin A.V."/>
            <person name="Baldwin J."/>
            <person name="Abdouelleil A."/>
            <person name="Abdulkadir J."/>
            <person name="Abebe A."/>
            <person name="Abera B."/>
            <person name="Abreu J."/>
            <person name="Acer S.C."/>
            <person name="Aftuck L."/>
            <person name="Alexander A."/>
            <person name="An P."/>
            <person name="Anderson E."/>
            <person name="Anderson S."/>
            <person name="Arachi H."/>
            <person name="Azer M."/>
            <person name="Bachantsang P."/>
            <person name="Barry A."/>
            <person name="Bayul T."/>
            <person name="Berlin A."/>
            <person name="Bessette D."/>
            <person name="Bloom T."/>
            <person name="Blye J."/>
            <person name="Boguslavskiy L."/>
            <person name="Bonnet C."/>
            <person name="Boukhgalter B."/>
            <person name="Bourzgui I."/>
            <person name="Brown A."/>
            <person name="Cahill P."/>
            <person name="Channer S."/>
            <person name="Cheshatsang Y."/>
            <person name="Chuda L."/>
            <person name="Citroen M."/>
            <person name="Collymore A."/>
            <person name="Cooke P."/>
            <person name="Costello M."/>
            <person name="D'Aco K."/>
            <person name="Daza R."/>
            <person name="De Haan G."/>
            <person name="DeGray S."/>
            <person name="DeMaso C."/>
            <person name="Dhargay N."/>
            <person name="Dooley K."/>
            <person name="Dooley E."/>
            <person name="Doricent M."/>
            <person name="Dorje P."/>
            <person name="Dorjee K."/>
            <person name="Dupes A."/>
            <person name="Elong R."/>
            <person name="Falk J."/>
            <person name="Farina A."/>
            <person name="Faro S."/>
            <person name="Ferguson D."/>
            <person name="Fisher S."/>
            <person name="Foley C.D."/>
            <person name="Franke A."/>
            <person name="Friedrich D."/>
            <person name="Gadbois L."/>
            <person name="Gearin G."/>
            <person name="Gearin C.R."/>
            <person name="Giannoukos G."/>
            <person name="Goode T."/>
            <person name="Graham J."/>
            <person name="Grandbois E."/>
            <person name="Grewal S."/>
            <person name="Gyaltsen K."/>
            <person name="Hafez N."/>
            <person name="Hagos B."/>
            <person name="Hall J."/>
            <person name="Henson C."/>
            <person name="Hollinger A."/>
            <person name="Honan T."/>
            <person name="Huard M.D."/>
            <person name="Hughes L."/>
            <person name="Hurhula B."/>
            <person name="Husby M.E."/>
            <person name="Kamat A."/>
            <person name="Kanga B."/>
            <person name="Kashin S."/>
            <person name="Khazanovich D."/>
            <person name="Kisner P."/>
            <person name="Lance K."/>
            <person name="Lara M."/>
            <person name="Lee W."/>
            <person name="Lennon N."/>
            <person name="Letendre F."/>
            <person name="LeVine R."/>
            <person name="Lipovsky A."/>
            <person name="Liu X."/>
            <person name="Liu J."/>
            <person name="Liu S."/>
            <person name="Lokyitsang T."/>
            <person name="Lokyitsang Y."/>
            <person name="Lubonja R."/>
            <person name="Lui A."/>
            <person name="MacDonald P."/>
            <person name="Magnisalis V."/>
            <person name="Maru K."/>
            <person name="Matthews C."/>
            <person name="McCusker W."/>
            <person name="McDonough S."/>
            <person name="Mehta T."/>
            <person name="Meldrim J."/>
            <person name="Meneus L."/>
            <person name="Mihai O."/>
            <person name="Mihalev A."/>
            <person name="Mihova T."/>
            <person name="Mittelman R."/>
            <person name="Mlenga V."/>
            <person name="Montmayeur A."/>
            <person name="Mulrain L."/>
            <person name="Navidi A."/>
            <person name="Naylor J."/>
            <person name="Negash T."/>
            <person name="Nguyen T."/>
            <person name="Nguyen N."/>
            <person name="Nicol R."/>
            <person name="Norbu C."/>
            <person name="Norbu N."/>
            <person name="Novod N."/>
            <person name="O'Neill B."/>
            <person name="Osman S."/>
            <person name="Markiewicz E."/>
            <person name="Oyono O.L."/>
            <person name="Patti C."/>
            <person name="Phunkhang P."/>
            <person name="Pierre F."/>
            <person name="Priest M."/>
            <person name="Raghuraman S."/>
            <person name="Rege F."/>
            <person name="Reyes R."/>
            <person name="Rise C."/>
            <person name="Rogov P."/>
            <person name="Ross K."/>
            <person name="Ryan E."/>
            <person name="Settipalli S."/>
            <person name="Shea T."/>
            <person name="Sherpa N."/>
            <person name="Shi L."/>
            <person name="Shih D."/>
            <person name="Sparrow T."/>
            <person name="Spaulding J."/>
            <person name="Stalker J."/>
            <person name="Stange-Thomann N."/>
            <person name="Stavropoulos S."/>
            <person name="Stone C."/>
            <person name="Strader C."/>
            <person name="Tesfaye S."/>
            <person name="Thomson T."/>
            <person name="Thoulutsang Y."/>
            <person name="Thoulutsang D."/>
            <person name="Topham K."/>
            <person name="Topping I."/>
            <person name="Tsamla T."/>
            <person name="Vassiliev H."/>
            <person name="Vo A."/>
            <person name="Wangchuk T."/>
            <person name="Wangdi T."/>
            <person name="Weiand M."/>
            <person name="Wilkinson J."/>
            <person name="Wilson A."/>
            <person name="Yadav S."/>
            <person name="Young G."/>
            <person name="Yu Q."/>
            <person name="Zembek L."/>
            <person name="Zhong D."/>
            <person name="Zimmer A."/>
            <person name="Zwirko Z."/>
            <person name="Jaffe D.B."/>
            <person name="Alvarez P."/>
            <person name="Brockman W."/>
            <person name="Butler J."/>
            <person name="Chin C."/>
            <person name="Gnerre S."/>
            <person name="Grabherr M."/>
            <person name="Kleber M."/>
            <person name="Mauceli E."/>
            <person name="MacCallum I."/>
        </authorList>
    </citation>
    <scope>NUCLEOTIDE SEQUENCE [LARGE SCALE GENOMIC DNA]</scope>
    <source>
        <strain evidence="5">MSH-3 / Tucson 14011-0111.49</strain>
    </source>
</reference>
<feature type="compositionally biased region" description="Basic and acidic residues" evidence="2">
    <location>
        <begin position="424"/>
        <end position="435"/>
    </location>
</feature>
<dbReference type="OMA" id="DNTHRSA"/>
<gene>
    <name evidence="4" type="primary">Dper\GL25971</name>
    <name evidence="4" type="ORF">Dper_GL25971</name>
</gene>
<dbReference type="HOGENOM" id="CLU_293778_0_0_1"/>
<feature type="compositionally biased region" description="Acidic residues" evidence="2">
    <location>
        <begin position="388"/>
        <end position="397"/>
    </location>
</feature>